<dbReference type="InterPro" id="IPR001863">
    <property type="entry name" value="Glypican"/>
</dbReference>
<keyword evidence="7 12" id="KW-0472">Membrane</keyword>
<feature type="compositionally biased region" description="Polar residues" evidence="13">
    <location>
        <begin position="372"/>
        <end position="390"/>
    </location>
</feature>
<evidence type="ECO:0000256" key="14">
    <source>
        <dbReference type="SAM" id="SignalP"/>
    </source>
</evidence>
<dbReference type="GO" id="GO:0009966">
    <property type="term" value="P:regulation of signal transduction"/>
    <property type="evidence" value="ECO:0007669"/>
    <property type="project" value="InterPro"/>
</dbReference>
<evidence type="ECO:0000256" key="2">
    <source>
        <dbReference type="ARBA" id="ARBA00010260"/>
    </source>
</evidence>
<dbReference type="EnsemblMetazoa" id="XM_022814454">
    <property type="protein sequence ID" value="XP_022670189"/>
    <property type="gene ID" value="LOC111254028"/>
</dbReference>
<organism evidence="15 16">
    <name type="scientific">Varroa destructor</name>
    <name type="common">Honeybee mite</name>
    <dbReference type="NCBI Taxonomy" id="109461"/>
    <lineage>
        <taxon>Eukaryota</taxon>
        <taxon>Metazoa</taxon>
        <taxon>Ecdysozoa</taxon>
        <taxon>Arthropoda</taxon>
        <taxon>Chelicerata</taxon>
        <taxon>Arachnida</taxon>
        <taxon>Acari</taxon>
        <taxon>Parasitiformes</taxon>
        <taxon>Mesostigmata</taxon>
        <taxon>Gamasina</taxon>
        <taxon>Dermanyssoidea</taxon>
        <taxon>Varroidae</taxon>
        <taxon>Varroa</taxon>
    </lineage>
</organism>
<dbReference type="GO" id="GO:0016477">
    <property type="term" value="P:cell migration"/>
    <property type="evidence" value="ECO:0007669"/>
    <property type="project" value="TreeGrafter"/>
</dbReference>
<name>A0A7M7KSZ8_VARDE</name>
<keyword evidence="4 12" id="KW-0336">GPI-anchor</keyword>
<evidence type="ECO:0000256" key="9">
    <source>
        <dbReference type="ARBA" id="ARBA00023207"/>
    </source>
</evidence>
<dbReference type="KEGG" id="vde:111254028"/>
<dbReference type="PANTHER" id="PTHR10822">
    <property type="entry name" value="GLYPICAN"/>
    <property type="match status" value="1"/>
</dbReference>
<dbReference type="GO" id="GO:0045202">
    <property type="term" value="C:synapse"/>
    <property type="evidence" value="ECO:0007669"/>
    <property type="project" value="TreeGrafter"/>
</dbReference>
<feature type="compositionally biased region" description="Basic residues" evidence="13">
    <location>
        <begin position="669"/>
        <end position="683"/>
    </location>
</feature>
<dbReference type="PANTHER" id="PTHR10822:SF30">
    <property type="entry name" value="DALLY-LIKE, ISOFORM A"/>
    <property type="match status" value="1"/>
</dbReference>
<comment type="function">
    <text evidence="12">Cell surface proteoglycan.</text>
</comment>
<evidence type="ECO:0000256" key="7">
    <source>
        <dbReference type="ARBA" id="ARBA00023136"/>
    </source>
</evidence>
<comment type="subcellular location">
    <subcellularLocation>
        <location evidence="1 12">Cell membrane</location>
        <topology evidence="1 12">Lipid-anchor</topology>
        <topology evidence="1 12">GPI-anchor</topology>
    </subcellularLocation>
</comment>
<dbReference type="GO" id="GO:0098552">
    <property type="term" value="C:side of membrane"/>
    <property type="evidence" value="ECO:0007669"/>
    <property type="project" value="UniProtKB-KW"/>
</dbReference>
<evidence type="ECO:0000256" key="6">
    <source>
        <dbReference type="ARBA" id="ARBA00022974"/>
    </source>
</evidence>
<dbReference type="GO" id="GO:1905475">
    <property type="term" value="P:regulation of protein localization to membrane"/>
    <property type="evidence" value="ECO:0007669"/>
    <property type="project" value="TreeGrafter"/>
</dbReference>
<keyword evidence="8" id="KW-0325">Glycoprotein</keyword>
<evidence type="ECO:0000313" key="16">
    <source>
        <dbReference type="Proteomes" id="UP000594260"/>
    </source>
</evidence>
<dbReference type="GO" id="GO:0005576">
    <property type="term" value="C:extracellular region"/>
    <property type="evidence" value="ECO:0007669"/>
    <property type="project" value="TreeGrafter"/>
</dbReference>
<evidence type="ECO:0000256" key="5">
    <source>
        <dbReference type="ARBA" id="ARBA00022729"/>
    </source>
</evidence>
<keyword evidence="9 12" id="KW-0357">Heparan sulfate</keyword>
<keyword evidence="5 14" id="KW-0732">Signal</keyword>
<proteinExistence type="inferred from homology"/>
<dbReference type="OMA" id="EAIITCR"/>
<keyword evidence="3" id="KW-1003">Cell membrane</keyword>
<feature type="region of interest" description="Disordered" evidence="13">
    <location>
        <begin position="372"/>
        <end position="458"/>
    </location>
</feature>
<dbReference type="GO" id="GO:0009986">
    <property type="term" value="C:cell surface"/>
    <property type="evidence" value="ECO:0007669"/>
    <property type="project" value="TreeGrafter"/>
</dbReference>
<keyword evidence="6 12" id="KW-0654">Proteoglycan</keyword>
<dbReference type="CTD" id="39596"/>
<evidence type="ECO:0000256" key="1">
    <source>
        <dbReference type="ARBA" id="ARBA00004609"/>
    </source>
</evidence>
<sequence length="727" mass="79319">MAQRGFLSRLTRSAWVPAVLCVAVLVSAEDSGSKANGSSGNGFVHESSGTTASCKEVAYVYRAKGLRDQVPSSSISGESLRFCSSVSTCCTPQLEDQLSKEVKIAFSESLRKDFGKAKTKMASRTAKFDEFFQTLISKSQSDFNVMFKKTYGIQYEQNADLFSRMFDSLTKYYTQGGINLAEKMDDFFVELYQKMFLVLNSQYSITEKYLNCVGGTMKDVQPFKEVPDKLIQQITRSFVATRVFVQALGVGRDVLAMLNERLEPSSTCAQAVSKMHVCPSCNGFPDVKPCPAYCEAMVSDCMADVVKMNALWSKFIDTMINLASRMEKQFNIEEVVEPIDLKISEAIMNFQESHEEAIKKIYKQCGNPQFRSNSGGDTMSAVSRSSSLTAGLTRHERMRRSPSGSNWSSSDRSRAYSSNREFSHSRANSMAMYGGALGSPNGAHSRGSGGNRKRSDNNGLEKHIEAIKKQLQNMRPFFSQLPQRICNAANKDHAQSSPDAECWNGSEKTRNINSTSGLSENGNGGRLRSSRPSKAQKSLVSRQMDLLKVIIKKLQLAYDGKTVEWGAVEEDSGSEASLRSDVEGSGDIEGSGAGYHYAGSGDERPPDDPDLEGGDDSDDVVRPSHPPPSQATTGVASTSEDLYFALQTTVAPPPGGARGQGPNPSGRPGGKRRINGRKKKKNGPLKAGAPEGSPAATWHQHSTLLAITSLCAAITLTHTLAVTWWRL</sequence>
<feature type="region of interest" description="Disordered" evidence="13">
    <location>
        <begin position="569"/>
        <end position="636"/>
    </location>
</feature>
<dbReference type="FunCoup" id="A0A7M7KSZ8">
    <property type="interactions" value="395"/>
</dbReference>
<feature type="region of interest" description="Disordered" evidence="13">
    <location>
        <begin position="649"/>
        <end position="696"/>
    </location>
</feature>
<evidence type="ECO:0008006" key="17">
    <source>
        <dbReference type="Google" id="ProtNLM"/>
    </source>
</evidence>
<evidence type="ECO:0000256" key="13">
    <source>
        <dbReference type="SAM" id="MobiDB-lite"/>
    </source>
</evidence>
<dbReference type="InParanoid" id="A0A7M7KSZ8"/>
<feature type="signal peptide" evidence="14">
    <location>
        <begin position="1"/>
        <end position="28"/>
    </location>
</feature>
<feature type="compositionally biased region" description="Polar residues" evidence="13">
    <location>
        <begin position="530"/>
        <end position="539"/>
    </location>
</feature>
<dbReference type="RefSeq" id="XP_022670189.1">
    <property type="nucleotide sequence ID" value="XM_022814454.1"/>
</dbReference>
<protein>
    <recommendedName>
        <fullName evidence="17">Glypican-6</fullName>
    </recommendedName>
</protein>
<evidence type="ECO:0000256" key="12">
    <source>
        <dbReference type="RuleBase" id="RU003519"/>
    </source>
</evidence>
<dbReference type="AlphaFoldDB" id="A0A7M7KSZ8"/>
<dbReference type="Pfam" id="PF01153">
    <property type="entry name" value="Glypican"/>
    <property type="match status" value="2"/>
</dbReference>
<feature type="compositionally biased region" description="Low complexity" evidence="13">
    <location>
        <begin position="401"/>
        <end position="420"/>
    </location>
</feature>
<evidence type="ECO:0000256" key="10">
    <source>
        <dbReference type="ARBA" id="ARBA00023288"/>
    </source>
</evidence>
<reference evidence="15" key="1">
    <citation type="submission" date="2021-01" db="UniProtKB">
        <authorList>
            <consortium name="EnsemblMetazoa"/>
        </authorList>
    </citation>
    <scope>IDENTIFICATION</scope>
</reference>
<evidence type="ECO:0000256" key="8">
    <source>
        <dbReference type="ARBA" id="ARBA00023180"/>
    </source>
</evidence>
<evidence type="ECO:0000313" key="15">
    <source>
        <dbReference type="EnsemblMetazoa" id="XP_022670189"/>
    </source>
</evidence>
<keyword evidence="10 12" id="KW-0449">Lipoprotein</keyword>
<comment type="similarity">
    <text evidence="2 11">Belongs to the glypican family.</text>
</comment>
<feature type="region of interest" description="Disordered" evidence="13">
    <location>
        <begin position="492"/>
        <end position="539"/>
    </location>
</feature>
<feature type="compositionally biased region" description="Polar residues" evidence="13">
    <location>
        <begin position="511"/>
        <end position="521"/>
    </location>
</feature>
<feature type="compositionally biased region" description="Acidic residues" evidence="13">
    <location>
        <begin position="608"/>
        <end position="618"/>
    </location>
</feature>
<dbReference type="GeneID" id="111254028"/>
<accession>A0A7M7KSZ8</accession>
<keyword evidence="16" id="KW-1185">Reference proteome</keyword>
<feature type="chain" id="PRO_5029698020" description="Glypican-6" evidence="14">
    <location>
        <begin position="29"/>
        <end position="727"/>
    </location>
</feature>
<evidence type="ECO:0000256" key="11">
    <source>
        <dbReference type="RuleBase" id="RU003518"/>
    </source>
</evidence>
<evidence type="ECO:0000256" key="4">
    <source>
        <dbReference type="ARBA" id="ARBA00022622"/>
    </source>
</evidence>
<dbReference type="GO" id="GO:0005886">
    <property type="term" value="C:plasma membrane"/>
    <property type="evidence" value="ECO:0007669"/>
    <property type="project" value="UniProtKB-SubCell"/>
</dbReference>
<dbReference type="Proteomes" id="UP000594260">
    <property type="component" value="Unplaced"/>
</dbReference>
<dbReference type="OrthoDB" id="10010764at2759"/>
<evidence type="ECO:0000256" key="3">
    <source>
        <dbReference type="ARBA" id="ARBA00022475"/>
    </source>
</evidence>